<dbReference type="PANTHER" id="PTHR13803:SF39">
    <property type="entry name" value="SECRETORY 24AB, ISOFORM A"/>
    <property type="match status" value="1"/>
</dbReference>
<feature type="domain" description="Sec23/Sec24 beta-sandwich" evidence="14">
    <location>
        <begin position="703"/>
        <end position="787"/>
    </location>
</feature>
<evidence type="ECO:0000256" key="7">
    <source>
        <dbReference type="ARBA" id="ARBA00022927"/>
    </source>
</evidence>
<dbReference type="InterPro" id="IPR050550">
    <property type="entry name" value="SEC23_SEC24_subfamily"/>
</dbReference>
<dbReference type="InterPro" id="IPR006895">
    <property type="entry name" value="Znf_Sec23_Sec24"/>
</dbReference>
<evidence type="ECO:0000259" key="13">
    <source>
        <dbReference type="Pfam" id="PF04815"/>
    </source>
</evidence>
<reference evidence="15" key="1">
    <citation type="journal article" date="2017" name="Gigascience">
        <title>The genome draft of coconut (Cocos nucifera).</title>
        <authorList>
            <person name="Xiao Y."/>
            <person name="Xu P."/>
            <person name="Fan H."/>
            <person name="Baudouin L."/>
            <person name="Xia W."/>
            <person name="Bocs S."/>
            <person name="Xu J."/>
            <person name="Li Q."/>
            <person name="Guo A."/>
            <person name="Zhou L."/>
            <person name="Li J."/>
            <person name="Wu Y."/>
            <person name="Ma Z."/>
            <person name="Armero A."/>
            <person name="Issali A.E."/>
            <person name="Liu N."/>
            <person name="Peng M."/>
            <person name="Yang Y."/>
        </authorList>
    </citation>
    <scope>NUCLEOTIDE SEQUENCE</scope>
    <source>
        <tissue evidence="15">Spear leaf of Hainan Tall coconut</tissue>
    </source>
</reference>
<keyword evidence="8" id="KW-0333">Golgi apparatus</keyword>
<gene>
    <name evidence="15" type="ORF">COCNU_06G007650</name>
</gene>
<evidence type="ECO:0000256" key="10">
    <source>
        <dbReference type="SAM" id="MobiDB-lite"/>
    </source>
</evidence>
<evidence type="ECO:0000256" key="2">
    <source>
        <dbReference type="ARBA" id="ARBA00004586"/>
    </source>
</evidence>
<dbReference type="Gene3D" id="3.40.50.410">
    <property type="entry name" value="von Willebrand factor, type A domain"/>
    <property type="match status" value="1"/>
</dbReference>
<dbReference type="InterPro" id="IPR036174">
    <property type="entry name" value="Znf_Sec23_Sec24_sf"/>
</dbReference>
<evidence type="ECO:0000256" key="1">
    <source>
        <dbReference type="ARBA" id="ARBA00004394"/>
    </source>
</evidence>
<feature type="domain" description="Zinc finger Sec23/Sec24-type" evidence="11">
    <location>
        <begin position="386"/>
        <end position="424"/>
    </location>
</feature>
<name>A0A8K0ICA5_COCNU</name>
<keyword evidence="4" id="KW-0813">Transport</keyword>
<dbReference type="SUPFAM" id="SSF53300">
    <property type="entry name" value="vWA-like"/>
    <property type="match status" value="1"/>
</dbReference>
<dbReference type="GO" id="GO:0070971">
    <property type="term" value="C:endoplasmic reticulum exit site"/>
    <property type="evidence" value="ECO:0007669"/>
    <property type="project" value="TreeGrafter"/>
</dbReference>
<keyword evidence="5" id="KW-0256">Endoplasmic reticulum</keyword>
<evidence type="ECO:0000256" key="9">
    <source>
        <dbReference type="ARBA" id="ARBA00023136"/>
    </source>
</evidence>
<protein>
    <submittedName>
        <fullName evidence="15">Protein transport protein Sec24-like</fullName>
    </submittedName>
</protein>
<dbReference type="InterPro" id="IPR029006">
    <property type="entry name" value="ADF-H/Gelsolin-like_dom_sf"/>
</dbReference>
<proteinExistence type="inferred from homology"/>
<keyword evidence="9" id="KW-0472">Membrane</keyword>
<dbReference type="PANTHER" id="PTHR13803">
    <property type="entry name" value="SEC24-RELATED PROTEIN"/>
    <property type="match status" value="1"/>
</dbReference>
<dbReference type="InterPro" id="IPR006896">
    <property type="entry name" value="Sec23/24_trunk_dom"/>
</dbReference>
<dbReference type="FunFam" id="3.40.50.410:FF:000020">
    <property type="entry name" value="protein transport protein Sec24D isoform X1"/>
    <property type="match status" value="1"/>
</dbReference>
<dbReference type="Gene3D" id="3.40.20.10">
    <property type="entry name" value="Severin"/>
    <property type="match status" value="1"/>
</dbReference>
<feature type="compositionally biased region" description="Polar residues" evidence="10">
    <location>
        <begin position="79"/>
        <end position="89"/>
    </location>
</feature>
<dbReference type="InterPro" id="IPR036465">
    <property type="entry name" value="vWFA_dom_sf"/>
</dbReference>
<dbReference type="Gene3D" id="2.60.40.1670">
    <property type="entry name" value="beta-sandwich domain of Sec23/24"/>
    <property type="match status" value="1"/>
</dbReference>
<dbReference type="CDD" id="cd01479">
    <property type="entry name" value="Sec24-like"/>
    <property type="match status" value="1"/>
</dbReference>
<keyword evidence="7" id="KW-0653">Protein transport</keyword>
<feature type="compositionally biased region" description="Pro residues" evidence="10">
    <location>
        <begin position="154"/>
        <end position="166"/>
    </location>
</feature>
<dbReference type="Gene3D" id="1.20.120.730">
    <property type="entry name" value="Sec23/Sec24 helical domain"/>
    <property type="match status" value="1"/>
</dbReference>
<dbReference type="InterPro" id="IPR012990">
    <property type="entry name" value="Beta-sandwich_Sec23_24"/>
</dbReference>
<dbReference type="EMBL" id="CM017877">
    <property type="protein sequence ID" value="KAG1346936.1"/>
    <property type="molecule type" value="Genomic_DNA"/>
</dbReference>
<dbReference type="Gene3D" id="2.30.30.380">
    <property type="entry name" value="Zn-finger domain of Sec23/24"/>
    <property type="match status" value="1"/>
</dbReference>
<dbReference type="Pfam" id="PF04815">
    <property type="entry name" value="Sec23_helical"/>
    <property type="match status" value="1"/>
</dbReference>
<keyword evidence="6" id="KW-0931">ER-Golgi transport</keyword>
<dbReference type="AlphaFoldDB" id="A0A8K0ICA5"/>
<accession>A0A8K0ICA5</accession>
<dbReference type="Pfam" id="PF04810">
    <property type="entry name" value="zf-Sec23_Sec24"/>
    <property type="match status" value="1"/>
</dbReference>
<comment type="subcellular location">
    <subcellularLocation>
        <location evidence="2">Endoplasmic reticulum membrane</location>
    </subcellularLocation>
    <subcellularLocation>
        <location evidence="1">Golgi apparatus membrane</location>
    </subcellularLocation>
</comment>
<reference evidence="15" key="2">
    <citation type="submission" date="2019-07" db="EMBL/GenBank/DDBJ databases">
        <authorList>
            <person name="Yang Y."/>
            <person name="Bocs S."/>
            <person name="Baudouin L."/>
        </authorList>
    </citation>
    <scope>NUCLEOTIDE SEQUENCE</scope>
    <source>
        <tissue evidence="15">Spear leaf of Hainan Tall coconut</tissue>
    </source>
</reference>
<feature type="region of interest" description="Disordered" evidence="10">
    <location>
        <begin position="1"/>
        <end position="214"/>
    </location>
</feature>
<evidence type="ECO:0000256" key="8">
    <source>
        <dbReference type="ARBA" id="ARBA00023034"/>
    </source>
</evidence>
<dbReference type="GO" id="GO:0090110">
    <property type="term" value="P:COPII-coated vesicle cargo loading"/>
    <property type="evidence" value="ECO:0007669"/>
    <property type="project" value="TreeGrafter"/>
</dbReference>
<evidence type="ECO:0000259" key="12">
    <source>
        <dbReference type="Pfam" id="PF04811"/>
    </source>
</evidence>
<evidence type="ECO:0000256" key="4">
    <source>
        <dbReference type="ARBA" id="ARBA00022448"/>
    </source>
</evidence>
<dbReference type="SUPFAM" id="SSF81811">
    <property type="entry name" value="Helical domain of Sec23/24"/>
    <property type="match status" value="1"/>
</dbReference>
<dbReference type="Pfam" id="PF04811">
    <property type="entry name" value="Sec23_trunk"/>
    <property type="match status" value="1"/>
</dbReference>
<dbReference type="GO" id="GO:0030127">
    <property type="term" value="C:COPII vesicle coat"/>
    <property type="evidence" value="ECO:0007669"/>
    <property type="project" value="InterPro"/>
</dbReference>
<feature type="compositionally biased region" description="Polar residues" evidence="10">
    <location>
        <begin position="45"/>
        <end position="71"/>
    </location>
</feature>
<dbReference type="Pfam" id="PF08033">
    <property type="entry name" value="Sec23_BS"/>
    <property type="match status" value="1"/>
</dbReference>
<feature type="compositionally biased region" description="Polar residues" evidence="10">
    <location>
        <begin position="167"/>
        <end position="188"/>
    </location>
</feature>
<evidence type="ECO:0000313" key="16">
    <source>
        <dbReference type="Proteomes" id="UP000797356"/>
    </source>
</evidence>
<feature type="compositionally biased region" description="Low complexity" evidence="10">
    <location>
        <begin position="109"/>
        <end position="122"/>
    </location>
</feature>
<dbReference type="InterPro" id="IPR041742">
    <property type="entry name" value="Sec24-like_trunk_dom"/>
</dbReference>
<dbReference type="GO" id="GO:0006886">
    <property type="term" value="P:intracellular protein transport"/>
    <property type="evidence" value="ECO:0007669"/>
    <property type="project" value="InterPro"/>
</dbReference>
<comment type="caution">
    <text evidence="15">The sequence shown here is derived from an EMBL/GenBank/DDBJ whole genome shotgun (WGS) entry which is preliminary data.</text>
</comment>
<evidence type="ECO:0000256" key="6">
    <source>
        <dbReference type="ARBA" id="ARBA00022892"/>
    </source>
</evidence>
<dbReference type="InterPro" id="IPR006900">
    <property type="entry name" value="Sec23/24_helical_dom"/>
</dbReference>
<dbReference type="Proteomes" id="UP000797356">
    <property type="component" value="Chromosome 6"/>
</dbReference>
<feature type="domain" description="Sec23/Sec24 helical" evidence="13">
    <location>
        <begin position="798"/>
        <end position="901"/>
    </location>
</feature>
<sequence length="1055" mass="116035">MQPMGNDKPTNVPGRPVYPFPAAPHPSSPFISSGPVVGLEASGASRATSPFLSSGPGTSLGASGTPQTTAPFLSPGPITGTQMSNYRSPPQQPPVRYNGPSSPPPPTSYPAQDATTYQQTQAPRFPPPGQSVTPLWGPVGPPGSSPVGSLRPQPQIPSVPMGPPPQLATQMSSRSNMPPPLSESSFSATRPPPQPSLQGYSYVLPRGNMPPSPAELQLPAPRSVSQPQLQQAFPASHVPPVHASYHAHQGRVVPPPPPPIAGPLGYNSREQMQYPNIGPPMGGNLQGLVEEFQSLSVGSAPGVVDHGVDAKSLPRPLNGHEEPIKILETYPLNCHPRFLRLTTHAIPSSQSLLARWHLPLGAVVHPLAEVPDGEEVPIVNFGPAGIIRCRRCRTYVNPYVTFTDAGRKWRCNICSLLNDVPGEYYCALDASGRRCDVDQRPELSKGSVEFVAPTEYMVRPPMPPLYFFLIDVSVSAVRGGFLEVVAKTIESCLDELPGFPRTQIGFLTFDSTLHFHNLKSSLMQPQMLVVADLDDIFLPLPDDLLVNLADSRHVVDALLDSLPSMFQDNANIESALGPALKAALMVMSQLGGKLLVFQSTLPAIGVGRLRLRGDDLRIYGTDKEHTLRIPEDPFYKQMAAEFTKNQIAVDVYAFSEKYTDIASLGSLAKYTGGQVYHYPSFQAPTHHEKLGYELARDLTRETAWESVMRIRCGKGVRFTTYHGHFMLRSTDLLALPAVDCDKAFAMQLSLEDTLMTTQTVYFQVALLYTSSSGERRIRVHTAAAPVVVDLGEMYRWADTGAIISLLSRLAVENTLSHKLEDARQLMQLKLVKSLKEYRNLHAVQHRLGGRLIFPESLRFLPLYVLALCKSVALRGGYADVPLDERCAAGYNMMILSIRRMLKLLHPGLYRIDENLIKDSEEFNESSKQLALSAQSLDPRALYIYDDGFSFIIWLGRMLSPDLLNNTLGVDLSVFPDLSRLALLEHGHEYSRKLMRIIRRLREKDPSCFQLCHVVRQGEQPREGSLLLSNLVEDQTAGTSGYIDWILQIYRQSQSS</sequence>
<evidence type="ECO:0000313" key="15">
    <source>
        <dbReference type="EMBL" id="KAG1346936.1"/>
    </source>
</evidence>
<dbReference type="SUPFAM" id="SSF82919">
    <property type="entry name" value="Zn-finger domain of Sec23/24"/>
    <property type="match status" value="1"/>
</dbReference>
<dbReference type="GO" id="GO:0000139">
    <property type="term" value="C:Golgi membrane"/>
    <property type="evidence" value="ECO:0007669"/>
    <property type="project" value="UniProtKB-SubCell"/>
</dbReference>
<evidence type="ECO:0000256" key="3">
    <source>
        <dbReference type="ARBA" id="ARBA00008334"/>
    </source>
</evidence>
<organism evidence="15 16">
    <name type="scientific">Cocos nucifera</name>
    <name type="common">Coconut palm</name>
    <dbReference type="NCBI Taxonomy" id="13894"/>
    <lineage>
        <taxon>Eukaryota</taxon>
        <taxon>Viridiplantae</taxon>
        <taxon>Streptophyta</taxon>
        <taxon>Embryophyta</taxon>
        <taxon>Tracheophyta</taxon>
        <taxon>Spermatophyta</taxon>
        <taxon>Magnoliopsida</taxon>
        <taxon>Liliopsida</taxon>
        <taxon>Arecaceae</taxon>
        <taxon>Arecoideae</taxon>
        <taxon>Cocoseae</taxon>
        <taxon>Attaleinae</taxon>
        <taxon>Cocos</taxon>
    </lineage>
</organism>
<feature type="domain" description="Sec23/Sec24 trunk" evidence="12">
    <location>
        <begin position="461"/>
        <end position="697"/>
    </location>
</feature>
<dbReference type="GO" id="GO:0008270">
    <property type="term" value="F:zinc ion binding"/>
    <property type="evidence" value="ECO:0007669"/>
    <property type="project" value="InterPro"/>
</dbReference>
<evidence type="ECO:0000256" key="5">
    <source>
        <dbReference type="ARBA" id="ARBA00022824"/>
    </source>
</evidence>
<dbReference type="GO" id="GO:0005789">
    <property type="term" value="C:endoplasmic reticulum membrane"/>
    <property type="evidence" value="ECO:0007669"/>
    <property type="project" value="UniProtKB-SubCell"/>
</dbReference>
<comment type="similarity">
    <text evidence="3">Belongs to the SEC23/SEC24 family. SEC24 subfamily.</text>
</comment>
<dbReference type="InterPro" id="IPR036175">
    <property type="entry name" value="Sec23/24_helical_dom_sf"/>
</dbReference>
<dbReference type="OrthoDB" id="49016at2759"/>
<feature type="compositionally biased region" description="Pro residues" evidence="10">
    <location>
        <begin position="16"/>
        <end position="27"/>
    </location>
</feature>
<keyword evidence="16" id="KW-1185">Reference proteome</keyword>
<dbReference type="GO" id="GO:0000149">
    <property type="term" value="F:SNARE binding"/>
    <property type="evidence" value="ECO:0007669"/>
    <property type="project" value="TreeGrafter"/>
</dbReference>
<dbReference type="SUPFAM" id="SSF82754">
    <property type="entry name" value="C-terminal, gelsolin-like domain of Sec23/24"/>
    <property type="match status" value="1"/>
</dbReference>
<dbReference type="SUPFAM" id="SSF81995">
    <property type="entry name" value="beta-sandwich domain of Sec23/24"/>
    <property type="match status" value="1"/>
</dbReference>
<evidence type="ECO:0000259" key="11">
    <source>
        <dbReference type="Pfam" id="PF04810"/>
    </source>
</evidence>
<dbReference type="InterPro" id="IPR036180">
    <property type="entry name" value="Gelsolin-like_dom_sf"/>
</dbReference>
<evidence type="ECO:0000259" key="14">
    <source>
        <dbReference type="Pfam" id="PF08033"/>
    </source>
</evidence>